<name>A0A6A6NG85_HEVBR</name>
<reference evidence="1 2" key="1">
    <citation type="journal article" date="2020" name="Mol. Plant">
        <title>The Chromosome-Based Rubber Tree Genome Provides New Insights into Spurge Genome Evolution and Rubber Biosynthesis.</title>
        <authorList>
            <person name="Liu J."/>
            <person name="Shi C."/>
            <person name="Shi C.C."/>
            <person name="Li W."/>
            <person name="Zhang Q.J."/>
            <person name="Zhang Y."/>
            <person name="Li K."/>
            <person name="Lu H.F."/>
            <person name="Shi C."/>
            <person name="Zhu S.T."/>
            <person name="Xiao Z.Y."/>
            <person name="Nan H."/>
            <person name="Yue Y."/>
            <person name="Zhu X.G."/>
            <person name="Wu Y."/>
            <person name="Hong X.N."/>
            <person name="Fan G.Y."/>
            <person name="Tong Y."/>
            <person name="Zhang D."/>
            <person name="Mao C.L."/>
            <person name="Liu Y.L."/>
            <person name="Hao S.J."/>
            <person name="Liu W.Q."/>
            <person name="Lv M.Q."/>
            <person name="Zhang H.B."/>
            <person name="Liu Y."/>
            <person name="Hu-Tang G.R."/>
            <person name="Wang J.P."/>
            <person name="Wang J.H."/>
            <person name="Sun Y.H."/>
            <person name="Ni S.B."/>
            <person name="Chen W.B."/>
            <person name="Zhang X.C."/>
            <person name="Jiao Y.N."/>
            <person name="Eichler E.E."/>
            <person name="Li G.H."/>
            <person name="Liu X."/>
            <person name="Gao L.Z."/>
        </authorList>
    </citation>
    <scope>NUCLEOTIDE SEQUENCE [LARGE SCALE GENOMIC DNA]</scope>
    <source>
        <strain evidence="2">cv. GT1</strain>
        <tissue evidence="1">Leaf</tissue>
    </source>
</reference>
<dbReference type="Proteomes" id="UP000467840">
    <property type="component" value="Chromosome 5"/>
</dbReference>
<protein>
    <submittedName>
        <fullName evidence="1">Uncharacterized protein</fullName>
    </submittedName>
</protein>
<dbReference type="AlphaFoldDB" id="A0A6A6NG85"/>
<evidence type="ECO:0000313" key="1">
    <source>
        <dbReference type="EMBL" id="KAF2324169.1"/>
    </source>
</evidence>
<evidence type="ECO:0000313" key="2">
    <source>
        <dbReference type="Proteomes" id="UP000467840"/>
    </source>
</evidence>
<gene>
    <name evidence="1" type="ORF">GH714_009160</name>
</gene>
<sequence>MYGVVRGSRFYYPTHSTRVIESDRAVYFEDEMDSGSQIPHVINLRDEIFVFPVPLLTFSVDFNPPEGNDEVQNPVDVNLEPLVIDAEGPDTVDEVVPLRRSQRIRRPAISNDYMIYLQEHELMVMDLIKGSHLSMINAKFDALTNVLVEDERSKYIN</sequence>
<keyword evidence="2" id="KW-1185">Reference proteome</keyword>
<organism evidence="1 2">
    <name type="scientific">Hevea brasiliensis</name>
    <name type="common">Para rubber tree</name>
    <name type="synonym">Siphonia brasiliensis</name>
    <dbReference type="NCBI Taxonomy" id="3981"/>
    <lineage>
        <taxon>Eukaryota</taxon>
        <taxon>Viridiplantae</taxon>
        <taxon>Streptophyta</taxon>
        <taxon>Embryophyta</taxon>
        <taxon>Tracheophyta</taxon>
        <taxon>Spermatophyta</taxon>
        <taxon>Magnoliopsida</taxon>
        <taxon>eudicotyledons</taxon>
        <taxon>Gunneridae</taxon>
        <taxon>Pentapetalae</taxon>
        <taxon>rosids</taxon>
        <taxon>fabids</taxon>
        <taxon>Malpighiales</taxon>
        <taxon>Euphorbiaceae</taxon>
        <taxon>Crotonoideae</taxon>
        <taxon>Micrandreae</taxon>
        <taxon>Hevea</taxon>
    </lineage>
</organism>
<proteinExistence type="predicted"/>
<dbReference type="EMBL" id="JAAGAX010000001">
    <property type="protein sequence ID" value="KAF2324169.1"/>
    <property type="molecule type" value="Genomic_DNA"/>
</dbReference>
<comment type="caution">
    <text evidence="1">The sequence shown here is derived from an EMBL/GenBank/DDBJ whole genome shotgun (WGS) entry which is preliminary data.</text>
</comment>
<accession>A0A6A6NG85</accession>